<evidence type="ECO:0000259" key="5">
    <source>
        <dbReference type="Pfam" id="PF03446"/>
    </source>
</evidence>
<sequence>MADIALIGTGRMGAAMAGTLARSGTDVVLFNRTRATAEAVAEQTGAAVARTAAEAAASAPVVLTSLSDDNAVRAAFRGPEGVLAGATRGALVLETSTIDPQTVLELGPEADAAGVRLLDAPVSGSVPVVERGELVFMIGGEADAVDRARDAIAPLARKVVHVGDRGAGATMKLAVNGIVHALNMALSEALVLAERAGVDRGAAYEVIASSAVAAPFVEYKRQAFEHPEEASVAFSLDLVDKDLDLILQLAERVDLTMQQAAANRGMAERAVTAGLGSQDMSAVAGLLRGELGS</sequence>
<dbReference type="GO" id="GO:0050661">
    <property type="term" value="F:NADP binding"/>
    <property type="evidence" value="ECO:0007669"/>
    <property type="project" value="InterPro"/>
</dbReference>
<keyword evidence="3" id="KW-0520">NAD</keyword>
<dbReference type="Proteomes" id="UP000291469">
    <property type="component" value="Chromosome"/>
</dbReference>
<evidence type="ECO:0000313" key="7">
    <source>
        <dbReference type="EMBL" id="QBI20901.1"/>
    </source>
</evidence>
<dbReference type="Gene3D" id="3.40.50.720">
    <property type="entry name" value="NAD(P)-binding Rossmann-like Domain"/>
    <property type="match status" value="1"/>
</dbReference>
<dbReference type="InterPro" id="IPR029154">
    <property type="entry name" value="HIBADH-like_NADP-bd"/>
</dbReference>
<evidence type="ECO:0000259" key="6">
    <source>
        <dbReference type="Pfam" id="PF14833"/>
    </source>
</evidence>
<dbReference type="GO" id="GO:0016491">
    <property type="term" value="F:oxidoreductase activity"/>
    <property type="evidence" value="ECO:0007669"/>
    <property type="project" value="UniProtKB-KW"/>
</dbReference>
<evidence type="ECO:0000256" key="2">
    <source>
        <dbReference type="ARBA" id="ARBA00023002"/>
    </source>
</evidence>
<feature type="active site" evidence="4">
    <location>
        <position position="172"/>
    </location>
</feature>
<evidence type="ECO:0000256" key="3">
    <source>
        <dbReference type="ARBA" id="ARBA00023027"/>
    </source>
</evidence>
<evidence type="ECO:0000256" key="1">
    <source>
        <dbReference type="ARBA" id="ARBA00009080"/>
    </source>
</evidence>
<keyword evidence="2" id="KW-0560">Oxidoreductase</keyword>
<dbReference type="RefSeq" id="WP_131155894.1">
    <property type="nucleotide sequence ID" value="NZ_CP036402.1"/>
</dbReference>
<gene>
    <name evidence="7" type="ORF">ER308_15845</name>
</gene>
<dbReference type="Pfam" id="PF14833">
    <property type="entry name" value="NAD_binding_11"/>
    <property type="match status" value="1"/>
</dbReference>
<dbReference type="SUPFAM" id="SSF48179">
    <property type="entry name" value="6-phosphogluconate dehydrogenase C-terminal domain-like"/>
    <property type="match status" value="1"/>
</dbReference>
<dbReference type="PIRSF" id="PIRSF000103">
    <property type="entry name" value="HIBADH"/>
    <property type="match status" value="1"/>
</dbReference>
<protein>
    <submittedName>
        <fullName evidence="7">NAD(P)-dependent oxidoreductase</fullName>
    </submittedName>
</protein>
<keyword evidence="8" id="KW-1185">Reference proteome</keyword>
<dbReference type="KEGG" id="erz:ER308_15845"/>
<evidence type="ECO:0000313" key="8">
    <source>
        <dbReference type="Proteomes" id="UP000291469"/>
    </source>
</evidence>
<proteinExistence type="inferred from homology"/>
<dbReference type="AlphaFoldDB" id="A0A411YID0"/>
<dbReference type="SUPFAM" id="SSF51735">
    <property type="entry name" value="NAD(P)-binding Rossmann-fold domains"/>
    <property type="match status" value="1"/>
</dbReference>
<feature type="domain" description="3-hydroxyisobutyrate dehydrogenase-like NAD-binding" evidence="6">
    <location>
        <begin position="166"/>
        <end position="286"/>
    </location>
</feature>
<evidence type="ECO:0000256" key="4">
    <source>
        <dbReference type="PIRSR" id="PIRSR000103-1"/>
    </source>
</evidence>
<dbReference type="GO" id="GO:0051287">
    <property type="term" value="F:NAD binding"/>
    <property type="evidence" value="ECO:0007669"/>
    <property type="project" value="InterPro"/>
</dbReference>
<dbReference type="EMBL" id="CP036402">
    <property type="protein sequence ID" value="QBI20901.1"/>
    <property type="molecule type" value="Genomic_DNA"/>
</dbReference>
<dbReference type="InterPro" id="IPR051265">
    <property type="entry name" value="HIBADH-related_NP60_sf"/>
</dbReference>
<dbReference type="PANTHER" id="PTHR43580:SF2">
    <property type="entry name" value="CYTOKINE-LIKE NUCLEAR FACTOR N-PAC"/>
    <property type="match status" value="1"/>
</dbReference>
<dbReference type="InterPro" id="IPR015815">
    <property type="entry name" value="HIBADH-related"/>
</dbReference>
<dbReference type="Gene3D" id="1.10.1040.10">
    <property type="entry name" value="N-(1-d-carboxylethyl)-l-norvaline Dehydrogenase, domain 2"/>
    <property type="match status" value="1"/>
</dbReference>
<accession>A0A411YID0</accession>
<dbReference type="InterPro" id="IPR006115">
    <property type="entry name" value="6PGDH_NADP-bd"/>
</dbReference>
<feature type="domain" description="6-phosphogluconate dehydrogenase NADP-binding" evidence="5">
    <location>
        <begin position="3"/>
        <end position="163"/>
    </location>
</feature>
<dbReference type="PANTHER" id="PTHR43580">
    <property type="entry name" value="OXIDOREDUCTASE GLYR1-RELATED"/>
    <property type="match status" value="1"/>
</dbReference>
<dbReference type="Pfam" id="PF03446">
    <property type="entry name" value="NAD_binding_2"/>
    <property type="match status" value="1"/>
</dbReference>
<dbReference type="InterPro" id="IPR013328">
    <property type="entry name" value="6PGD_dom2"/>
</dbReference>
<reference evidence="7 8" key="1">
    <citation type="submission" date="2019-01" db="EMBL/GenBank/DDBJ databases">
        <title>Egibacter rhizosphaerae EGI 80759T.</title>
        <authorList>
            <person name="Chen D.-D."/>
            <person name="Tian Y."/>
            <person name="Jiao J.-Y."/>
            <person name="Zhang X.-T."/>
            <person name="Zhang Y.-G."/>
            <person name="Zhang Y."/>
            <person name="Xiao M."/>
            <person name="Shu W.-S."/>
            <person name="Li W.-J."/>
        </authorList>
    </citation>
    <scope>NUCLEOTIDE SEQUENCE [LARGE SCALE GENOMIC DNA]</scope>
    <source>
        <strain evidence="7 8">EGI 80759</strain>
    </source>
</reference>
<dbReference type="OrthoDB" id="3185659at2"/>
<dbReference type="InterPro" id="IPR036291">
    <property type="entry name" value="NAD(P)-bd_dom_sf"/>
</dbReference>
<organism evidence="7 8">
    <name type="scientific">Egibacter rhizosphaerae</name>
    <dbReference type="NCBI Taxonomy" id="1670831"/>
    <lineage>
        <taxon>Bacteria</taxon>
        <taxon>Bacillati</taxon>
        <taxon>Actinomycetota</taxon>
        <taxon>Nitriliruptoria</taxon>
        <taxon>Egibacterales</taxon>
        <taxon>Egibacteraceae</taxon>
        <taxon>Egibacter</taxon>
    </lineage>
</organism>
<dbReference type="InterPro" id="IPR008927">
    <property type="entry name" value="6-PGluconate_DH-like_C_sf"/>
</dbReference>
<name>A0A411YID0_9ACTN</name>
<comment type="similarity">
    <text evidence="1">Belongs to the HIBADH-related family.</text>
</comment>